<evidence type="ECO:0000259" key="2">
    <source>
        <dbReference type="Pfam" id="PF14838"/>
    </source>
</evidence>
<sequence length="936" mass="105551">FYGLDNLKSNSVCMINFELDCQKKSISQSFMSMDGSPMALDGLQSLINTLSANVHYTGSTALPKERFKLDVRTLNDIFQLMLKVPACKSAVLECFGVAYDHSVYQCVTNTEKKSDVTTQYTISDEVNDMLKSLLSNRGWTSVLSTWCIKVLGQLSSKYASFINSVNLDDIMNFWLVCPPTRHLIEMMSDCLKNITQEEADSCISALLEMLIEFNPHYDWVVAYMGNSFPEMIISRILSVGLYDSVSNRKETSGNPGKLAKVKSAIGIVCHLSRSHLKEVENGISELYKLLPSGSSDMTEIQKGVLPFLLHMCTASSFMADIIVKVLTSAVSFEVLEIVITNNSWIIEYYGSVEAFRNYLSNVIFRLDESVKGLLHFIFSTEDTNCIVYIQEFVTDFVARTFKKLHGSRPSEDFPILSALLKPSCLDLIIPNLLSKRKWYKDTSVNFLVLLSTYRGSSVAVQALAYLLCHSEGEEQLCLVYRLTNSLQPIHGGLITQSLKAALTMTLINPENSNMRLQLIENLTLLLSWENGNERGKLSAINKFSKAVQMSIEMFLNLLSDRNISIQIVTIIAEAGLSELISDSVAMQIAESLLPIFFISLNLCDPLEKNEAVSNIQAILTKISSQSSVQSFILRMLIKTATDDKFGSLLGRSDESVFHQDNHVSLFEKNKKHSTLVSESHRYNAVLYSGVIGKGPRMAVKRFGDIRREDVAQNLDIFIETLTKCCVSDSETTDGITRVAMILLEILSPDVMYNGLPWPEEEFLKVTIERDLYIKKTLETQPVLWEILRVLAVNRPALCYCSVILRAPLGILMSQWSSEQQRPELLEMTSKILDLMSLGQLLPPPLTMISEILAKISPQEVAVLLRDVWSYMRENVPSPALFSKDSNGYIWRDFKNLHVETRYIDRLRLIVLSNIDKLGYCYKRIVDVEEGDRKMIH</sequence>
<dbReference type="AlphaFoldDB" id="A0AA88L8L5"/>
<name>A0AA88L8L5_ARTSF</name>
<dbReference type="GO" id="GO:0034472">
    <property type="term" value="P:snRNA 3'-end processing"/>
    <property type="evidence" value="ECO:0007669"/>
    <property type="project" value="TreeGrafter"/>
</dbReference>
<evidence type="ECO:0000313" key="4">
    <source>
        <dbReference type="Proteomes" id="UP001187531"/>
    </source>
</evidence>
<dbReference type="GO" id="GO:0032039">
    <property type="term" value="C:integrator complex"/>
    <property type="evidence" value="ECO:0007669"/>
    <property type="project" value="InterPro"/>
</dbReference>
<evidence type="ECO:0000313" key="3">
    <source>
        <dbReference type="EMBL" id="KAK2721137.1"/>
    </source>
</evidence>
<evidence type="ECO:0000259" key="1">
    <source>
        <dbReference type="Pfam" id="PF14837"/>
    </source>
</evidence>
<keyword evidence="4" id="KW-1185">Reference proteome</keyword>
<dbReference type="Proteomes" id="UP001187531">
    <property type="component" value="Unassembled WGS sequence"/>
</dbReference>
<dbReference type="InterPro" id="IPR029444">
    <property type="entry name" value="INTS5_C"/>
</dbReference>
<feature type="non-terminal residue" evidence="3">
    <location>
        <position position="936"/>
    </location>
</feature>
<dbReference type="InterPro" id="IPR029445">
    <property type="entry name" value="INTS5_N"/>
</dbReference>
<dbReference type="SUPFAM" id="SSF48371">
    <property type="entry name" value="ARM repeat"/>
    <property type="match status" value="1"/>
</dbReference>
<gene>
    <name evidence="3" type="ORF">QYM36_003418</name>
</gene>
<accession>A0AA88L8L5</accession>
<organism evidence="3 4">
    <name type="scientific">Artemia franciscana</name>
    <name type="common">Brine shrimp</name>
    <name type="synonym">Artemia sanfranciscana</name>
    <dbReference type="NCBI Taxonomy" id="6661"/>
    <lineage>
        <taxon>Eukaryota</taxon>
        <taxon>Metazoa</taxon>
        <taxon>Ecdysozoa</taxon>
        <taxon>Arthropoda</taxon>
        <taxon>Crustacea</taxon>
        <taxon>Branchiopoda</taxon>
        <taxon>Anostraca</taxon>
        <taxon>Artemiidae</taxon>
        <taxon>Artemia</taxon>
    </lineage>
</organism>
<dbReference type="InterPro" id="IPR016024">
    <property type="entry name" value="ARM-type_fold"/>
</dbReference>
<dbReference type="EMBL" id="JAVRJZ010000006">
    <property type="protein sequence ID" value="KAK2721137.1"/>
    <property type="molecule type" value="Genomic_DNA"/>
</dbReference>
<dbReference type="Pfam" id="PF14838">
    <property type="entry name" value="INTS5_C"/>
    <property type="match status" value="1"/>
</dbReference>
<feature type="domain" description="Integrator complex subunit 5 C-terminal" evidence="2">
    <location>
        <begin position="260"/>
        <end position="917"/>
    </location>
</feature>
<protein>
    <recommendedName>
        <fullName evidence="5">Integrator complex subunit 5</fullName>
    </recommendedName>
</protein>
<dbReference type="Pfam" id="PF14837">
    <property type="entry name" value="INTS5_N"/>
    <property type="match status" value="1"/>
</dbReference>
<feature type="domain" description="Integrator complex subunit 5 N-terminal" evidence="1">
    <location>
        <begin position="79"/>
        <end position="243"/>
    </location>
</feature>
<evidence type="ECO:0008006" key="5">
    <source>
        <dbReference type="Google" id="ProtNLM"/>
    </source>
</evidence>
<dbReference type="PANTHER" id="PTHR31697">
    <property type="entry name" value="INTEGRATOR COMPLEX SUBUNIT 5"/>
    <property type="match status" value="1"/>
</dbReference>
<dbReference type="InterPro" id="IPR040316">
    <property type="entry name" value="INTS5"/>
</dbReference>
<proteinExistence type="predicted"/>
<reference evidence="3" key="1">
    <citation type="submission" date="2023-07" db="EMBL/GenBank/DDBJ databases">
        <title>Chromosome-level genome assembly of Artemia franciscana.</title>
        <authorList>
            <person name="Jo E."/>
        </authorList>
    </citation>
    <scope>NUCLEOTIDE SEQUENCE</scope>
    <source>
        <tissue evidence="3">Whole body</tissue>
    </source>
</reference>
<dbReference type="PANTHER" id="PTHR31697:SF2">
    <property type="entry name" value="INTEGRATOR COMPLEX SUBUNIT 5"/>
    <property type="match status" value="1"/>
</dbReference>
<comment type="caution">
    <text evidence="3">The sequence shown here is derived from an EMBL/GenBank/DDBJ whole genome shotgun (WGS) entry which is preliminary data.</text>
</comment>